<dbReference type="InterPro" id="IPR005801">
    <property type="entry name" value="ADC_synthase"/>
</dbReference>
<dbReference type="RefSeq" id="WP_007239235.1">
    <property type="nucleotide sequence ID" value="NZ_BAFB01000132.1"/>
</dbReference>
<dbReference type="Proteomes" id="UP000005038">
    <property type="component" value="Unassembled WGS sequence"/>
</dbReference>
<proteinExistence type="predicted"/>
<sequence length="417" mass="42883">MSLSTPSVTRGHADNGDTRRVDKASTTHFDLAGTSHHVIASGTLASFDDPARAAEALARGTYTAVVGALAFDTDSPSALTAPVCLRIDAPGVSQALESPAPRQVVRTRIRGADPSAAGHRGRVAAAVAVLADPATPLAKVVLARKLLLHSTPALTPELLASILAAQNPHSPIFRTDLTPAGGNHRDRHLVGASPEVLVRRRGNQVSAHPLAGSAPRHPDPAVDAERARALGASIKDLGEHHYVVDALRNALAPLCNHLEVPERPSVVSTASMWHLGTPIIGRLADESTTALDLALAVHPTPAVCGTPTKAARDYILTTEGDRGFYGGAVGWCVGDVSAGVRSGALSGPADGTAPVGVTAGDGEWLVAIRCAEIDSRTGDATTWAGGGIVAGSDPDDELAETTAKFRTVLRALGVEDA</sequence>
<dbReference type="Gene3D" id="3.60.120.10">
    <property type="entry name" value="Anthranilate synthase"/>
    <property type="match status" value="1"/>
</dbReference>
<dbReference type="AlphaFoldDB" id="H5TNF1"/>
<dbReference type="OrthoDB" id="9806579at2"/>
<evidence type="ECO:0000259" key="2">
    <source>
        <dbReference type="Pfam" id="PF00425"/>
    </source>
</evidence>
<feature type="domain" description="Chorismate-utilising enzyme C-terminal" evidence="2">
    <location>
        <begin position="135"/>
        <end position="334"/>
    </location>
</feature>
<dbReference type="Pfam" id="PF00425">
    <property type="entry name" value="Chorismate_bind"/>
    <property type="match status" value="2"/>
</dbReference>
<feature type="region of interest" description="Disordered" evidence="1">
    <location>
        <begin position="1"/>
        <end position="22"/>
    </location>
</feature>
<evidence type="ECO:0000313" key="4">
    <source>
        <dbReference type="Proteomes" id="UP000005038"/>
    </source>
</evidence>
<gene>
    <name evidence="3" type="ORF">GOOTI_132_00100</name>
</gene>
<accession>H5TNF1</accession>
<keyword evidence="4" id="KW-1185">Reference proteome</keyword>
<protein>
    <submittedName>
        <fullName evidence="3">Isochorismate synthase</fullName>
    </submittedName>
</protein>
<dbReference type="PANTHER" id="PTHR42839:SF2">
    <property type="entry name" value="ISOCHORISMATE SYNTHASE ENTC"/>
    <property type="match status" value="1"/>
</dbReference>
<dbReference type="EMBL" id="BAFB01000132">
    <property type="protein sequence ID" value="GAB35009.1"/>
    <property type="molecule type" value="Genomic_DNA"/>
</dbReference>
<dbReference type="InterPro" id="IPR015890">
    <property type="entry name" value="Chorismate_C"/>
</dbReference>
<evidence type="ECO:0000256" key="1">
    <source>
        <dbReference type="SAM" id="MobiDB-lite"/>
    </source>
</evidence>
<feature type="domain" description="Chorismate-utilising enzyme C-terminal" evidence="2">
    <location>
        <begin position="355"/>
        <end position="404"/>
    </location>
</feature>
<dbReference type="PANTHER" id="PTHR42839">
    <property type="entry name" value="ISOCHORISMATE SYNTHASE ENTC"/>
    <property type="match status" value="1"/>
</dbReference>
<feature type="compositionally biased region" description="Basic and acidic residues" evidence="1">
    <location>
        <begin position="11"/>
        <end position="22"/>
    </location>
</feature>
<comment type="caution">
    <text evidence="3">The sequence shown here is derived from an EMBL/GenBank/DDBJ whole genome shotgun (WGS) entry which is preliminary data.</text>
</comment>
<organism evidence="3 4">
    <name type="scientific">Gordonia otitidis (strain DSM 44809 / CCUG 52243 / JCM 12355 / NBRC 100426 / IFM 10032)</name>
    <dbReference type="NCBI Taxonomy" id="1108044"/>
    <lineage>
        <taxon>Bacteria</taxon>
        <taxon>Bacillati</taxon>
        <taxon>Actinomycetota</taxon>
        <taxon>Actinomycetes</taxon>
        <taxon>Mycobacteriales</taxon>
        <taxon>Gordoniaceae</taxon>
        <taxon>Gordonia</taxon>
    </lineage>
</organism>
<reference evidence="3" key="1">
    <citation type="submission" date="2012-02" db="EMBL/GenBank/DDBJ databases">
        <title>Whole genome shotgun sequence of Gordonia otitidis NBRC 100426.</title>
        <authorList>
            <person name="Yoshida I."/>
            <person name="Hosoyama A."/>
            <person name="Tsuchikane K."/>
            <person name="Katsumata H."/>
            <person name="Yamazaki S."/>
            <person name="Fujita N."/>
        </authorList>
    </citation>
    <scope>NUCLEOTIDE SEQUENCE [LARGE SCALE GENOMIC DNA]</scope>
    <source>
        <strain evidence="3">NBRC 100426</strain>
    </source>
</reference>
<name>H5TNF1_GORO1</name>
<evidence type="ECO:0000313" key="3">
    <source>
        <dbReference type="EMBL" id="GAB35009.1"/>
    </source>
</evidence>
<dbReference type="SUPFAM" id="SSF56322">
    <property type="entry name" value="ADC synthase"/>
    <property type="match status" value="1"/>
</dbReference>
<dbReference type="STRING" id="1108044.GOOTI_132_00100"/>